<accession>A0ABQ1M9C8</accession>
<dbReference type="SMART" id="SM00448">
    <property type="entry name" value="REC"/>
    <property type="match status" value="1"/>
</dbReference>
<feature type="domain" description="Response regulatory" evidence="4">
    <location>
        <begin position="2"/>
        <end position="116"/>
    </location>
</feature>
<dbReference type="Gene3D" id="6.10.250.690">
    <property type="match status" value="1"/>
</dbReference>
<evidence type="ECO:0000256" key="3">
    <source>
        <dbReference type="PROSITE-ProRule" id="PRU01091"/>
    </source>
</evidence>
<dbReference type="SMART" id="SM00862">
    <property type="entry name" value="Trans_reg_C"/>
    <property type="match status" value="1"/>
</dbReference>
<dbReference type="EMBL" id="BMCH01000006">
    <property type="protein sequence ID" value="GGC36638.1"/>
    <property type="molecule type" value="Genomic_DNA"/>
</dbReference>
<dbReference type="PANTHER" id="PTHR48111:SF36">
    <property type="entry name" value="TRANSCRIPTIONAL REGULATORY PROTEIN CUTR"/>
    <property type="match status" value="1"/>
</dbReference>
<keyword evidence="7" id="KW-1185">Reference proteome</keyword>
<dbReference type="SUPFAM" id="SSF52172">
    <property type="entry name" value="CheY-like"/>
    <property type="match status" value="1"/>
</dbReference>
<dbReference type="Proteomes" id="UP000637769">
    <property type="component" value="Unassembled WGS sequence"/>
</dbReference>
<dbReference type="InterPro" id="IPR036388">
    <property type="entry name" value="WH-like_DNA-bd_sf"/>
</dbReference>
<reference evidence="7" key="1">
    <citation type="journal article" date="2019" name="Int. J. Syst. Evol. Microbiol.">
        <title>The Global Catalogue of Microorganisms (GCM) 10K type strain sequencing project: providing services to taxonomists for standard genome sequencing and annotation.</title>
        <authorList>
            <consortium name="The Broad Institute Genomics Platform"/>
            <consortium name="The Broad Institute Genome Sequencing Center for Infectious Disease"/>
            <person name="Wu L."/>
            <person name="Ma J."/>
        </authorList>
    </citation>
    <scope>NUCLEOTIDE SEQUENCE [LARGE SCALE GENOMIC DNA]</scope>
    <source>
        <strain evidence="7">CCM 7132</strain>
    </source>
</reference>
<evidence type="ECO:0000313" key="6">
    <source>
        <dbReference type="EMBL" id="GGC36638.1"/>
    </source>
</evidence>
<evidence type="ECO:0000256" key="2">
    <source>
        <dbReference type="PROSITE-ProRule" id="PRU00169"/>
    </source>
</evidence>
<dbReference type="GO" id="GO:0003677">
    <property type="term" value="F:DNA binding"/>
    <property type="evidence" value="ECO:0007669"/>
    <property type="project" value="UniProtKB-KW"/>
</dbReference>
<dbReference type="Gene3D" id="1.10.10.10">
    <property type="entry name" value="Winged helix-like DNA-binding domain superfamily/Winged helix DNA-binding domain"/>
    <property type="match status" value="1"/>
</dbReference>
<protein>
    <submittedName>
        <fullName evidence="6">DNA-binding response regulator</fullName>
    </submittedName>
</protein>
<dbReference type="Gene3D" id="3.40.50.2300">
    <property type="match status" value="1"/>
</dbReference>
<evidence type="ECO:0000256" key="1">
    <source>
        <dbReference type="ARBA" id="ARBA00023125"/>
    </source>
</evidence>
<dbReference type="Pfam" id="PF00072">
    <property type="entry name" value="Response_reg"/>
    <property type="match status" value="1"/>
</dbReference>
<evidence type="ECO:0000259" key="4">
    <source>
        <dbReference type="PROSITE" id="PS50110"/>
    </source>
</evidence>
<dbReference type="PANTHER" id="PTHR48111">
    <property type="entry name" value="REGULATOR OF RPOS"/>
    <property type="match status" value="1"/>
</dbReference>
<dbReference type="RefSeq" id="WP_188426905.1">
    <property type="nucleotide sequence ID" value="NZ_BMCH01000006.1"/>
</dbReference>
<feature type="DNA-binding region" description="OmpR/PhoB-type" evidence="3">
    <location>
        <begin position="124"/>
        <end position="222"/>
    </location>
</feature>
<dbReference type="InterPro" id="IPR011006">
    <property type="entry name" value="CheY-like_superfamily"/>
</dbReference>
<feature type="modified residue" description="4-aspartylphosphate" evidence="2">
    <location>
        <position position="51"/>
    </location>
</feature>
<dbReference type="InterPro" id="IPR039420">
    <property type="entry name" value="WalR-like"/>
</dbReference>
<feature type="domain" description="OmpR/PhoB-type" evidence="5">
    <location>
        <begin position="124"/>
        <end position="222"/>
    </location>
</feature>
<dbReference type="PROSITE" id="PS50110">
    <property type="entry name" value="RESPONSE_REGULATORY"/>
    <property type="match status" value="1"/>
</dbReference>
<dbReference type="InterPro" id="IPR001867">
    <property type="entry name" value="OmpR/PhoB-type_DNA-bd"/>
</dbReference>
<dbReference type="CDD" id="cd00383">
    <property type="entry name" value="trans_reg_C"/>
    <property type="match status" value="1"/>
</dbReference>
<proteinExistence type="predicted"/>
<evidence type="ECO:0000313" key="7">
    <source>
        <dbReference type="Proteomes" id="UP000637769"/>
    </source>
</evidence>
<comment type="caution">
    <text evidence="6">The sequence shown here is derived from an EMBL/GenBank/DDBJ whole genome shotgun (WGS) entry which is preliminary data.</text>
</comment>
<keyword evidence="1 3" id="KW-0238">DNA-binding</keyword>
<dbReference type="Pfam" id="PF00486">
    <property type="entry name" value="Trans_reg_C"/>
    <property type="match status" value="1"/>
</dbReference>
<dbReference type="InterPro" id="IPR001789">
    <property type="entry name" value="Sig_transdc_resp-reg_receiver"/>
</dbReference>
<organism evidence="6 7">
    <name type="scientific">Asaia siamensis</name>
    <dbReference type="NCBI Taxonomy" id="110479"/>
    <lineage>
        <taxon>Bacteria</taxon>
        <taxon>Pseudomonadati</taxon>
        <taxon>Pseudomonadota</taxon>
        <taxon>Alphaproteobacteria</taxon>
        <taxon>Acetobacterales</taxon>
        <taxon>Acetobacteraceae</taxon>
        <taxon>Asaia</taxon>
    </lineage>
</organism>
<sequence length="223" mass="24535">MRILLIEDELDMAVLITRSVQDAGFAIDSARALADAREMAALASYALIILDRRLPDGDGLSLIRSLRTAQPGAPIIVLSALDAVPDRVQGLNEGADDYLAKPFDMAELLARARAALRRPGAEDTPPMICGRLGFHPSTREVTIDGTPVLFKRRELAVLETLIRRAGRVVRRETLIEEVYGFDDEIQSNTLDAHISRLRVRLTAFKAGIVIHPIRGVGYLLDQC</sequence>
<evidence type="ECO:0000259" key="5">
    <source>
        <dbReference type="PROSITE" id="PS51755"/>
    </source>
</evidence>
<dbReference type="PROSITE" id="PS51755">
    <property type="entry name" value="OMPR_PHOB"/>
    <property type="match status" value="1"/>
</dbReference>
<keyword evidence="2" id="KW-0597">Phosphoprotein</keyword>
<gene>
    <name evidence="6" type="ORF">GCM10007207_22790</name>
</gene>
<name>A0ABQ1M9C8_9PROT</name>